<proteinExistence type="predicted"/>
<dbReference type="EMBL" id="BARU01001322">
    <property type="protein sequence ID" value="GAH30803.1"/>
    <property type="molecule type" value="Genomic_DNA"/>
</dbReference>
<dbReference type="AlphaFoldDB" id="X1GCM4"/>
<feature type="non-terminal residue" evidence="1">
    <location>
        <position position="53"/>
    </location>
</feature>
<gene>
    <name evidence="1" type="ORF">S03H2_03550</name>
</gene>
<comment type="caution">
    <text evidence="1">The sequence shown here is derived from an EMBL/GenBank/DDBJ whole genome shotgun (WGS) entry which is preliminary data.</text>
</comment>
<name>X1GCM4_9ZZZZ</name>
<reference evidence="1" key="1">
    <citation type="journal article" date="2014" name="Front. Microbiol.">
        <title>High frequency of phylogenetically diverse reductive dehalogenase-homologous genes in deep subseafloor sedimentary metagenomes.</title>
        <authorList>
            <person name="Kawai M."/>
            <person name="Futagami T."/>
            <person name="Toyoda A."/>
            <person name="Takaki Y."/>
            <person name="Nishi S."/>
            <person name="Hori S."/>
            <person name="Arai W."/>
            <person name="Tsubouchi T."/>
            <person name="Morono Y."/>
            <person name="Uchiyama I."/>
            <person name="Ito T."/>
            <person name="Fujiyama A."/>
            <person name="Inagaki F."/>
            <person name="Takami H."/>
        </authorList>
    </citation>
    <scope>NUCLEOTIDE SEQUENCE</scope>
    <source>
        <strain evidence="1">Expedition CK06-06</strain>
    </source>
</reference>
<accession>X1GCM4</accession>
<evidence type="ECO:0000313" key="1">
    <source>
        <dbReference type="EMBL" id="GAH30803.1"/>
    </source>
</evidence>
<sequence length="53" mass="6377">MSENPYAKKPWLEHYDENVPHHIDYPNMNIYEFLDNSAKDFGGRTAIWFMKSK</sequence>
<organism evidence="1">
    <name type="scientific">marine sediment metagenome</name>
    <dbReference type="NCBI Taxonomy" id="412755"/>
    <lineage>
        <taxon>unclassified sequences</taxon>
        <taxon>metagenomes</taxon>
        <taxon>ecological metagenomes</taxon>
    </lineage>
</organism>
<protein>
    <submittedName>
        <fullName evidence="1">Uncharacterized protein</fullName>
    </submittedName>
</protein>